<dbReference type="Proteomes" id="UP001155034">
    <property type="component" value="Unassembled WGS sequence"/>
</dbReference>
<dbReference type="Proteomes" id="UP001155144">
    <property type="component" value="Unassembled WGS sequence"/>
</dbReference>
<proteinExistence type="predicted"/>
<gene>
    <name evidence="5" type="ORF">GGP45_001529</name>
    <name evidence="2" type="ORF">GGP61_000715</name>
    <name evidence="3" type="ORF">GGP82_002041</name>
    <name evidence="4" type="ORF">GGQ01_002591</name>
</gene>
<evidence type="ECO:0000313" key="4">
    <source>
        <dbReference type="EMBL" id="MCS4037508.1"/>
    </source>
</evidence>
<dbReference type="Proteomes" id="UP001155057">
    <property type="component" value="Unassembled WGS sequence"/>
</dbReference>
<dbReference type="Proteomes" id="UP001155040">
    <property type="component" value="Unassembled WGS sequence"/>
</dbReference>
<dbReference type="EMBL" id="JANTYZ010000005">
    <property type="protein sequence ID" value="MCS3865483.1"/>
    <property type="molecule type" value="Genomic_DNA"/>
</dbReference>
<evidence type="ECO:0000313" key="5">
    <source>
        <dbReference type="EMBL" id="MCS4121187.1"/>
    </source>
</evidence>
<dbReference type="GeneID" id="83728493"/>
<organism evidence="3 6">
    <name type="scientific">Salinibacter ruber</name>
    <dbReference type="NCBI Taxonomy" id="146919"/>
    <lineage>
        <taxon>Bacteria</taxon>
        <taxon>Pseudomonadati</taxon>
        <taxon>Rhodothermota</taxon>
        <taxon>Rhodothermia</taxon>
        <taxon>Rhodothermales</taxon>
        <taxon>Salinibacteraceae</taxon>
        <taxon>Salinibacter</taxon>
    </lineage>
</organism>
<name>A0A840DEV0_9BACT</name>
<reference evidence="3" key="1">
    <citation type="submission" date="2022-08" db="EMBL/GenBank/DDBJ databases">
        <title>Genomic Encyclopedia of Type Strains, Phase V (KMG-V): Genome sequencing to study the core and pangenomes of soil and plant-associated prokaryotes.</title>
        <authorList>
            <person name="Whitman W."/>
        </authorList>
    </citation>
    <scope>NUCLEOTIDE SEQUENCE</scope>
    <source>
        <strain evidence="3">SP2016B</strain>
        <strain evidence="4">SP3012</strain>
        <strain evidence="5">SP3026</strain>
        <strain evidence="2">SP3049</strain>
    </source>
</reference>
<evidence type="ECO:0000313" key="3">
    <source>
        <dbReference type="EMBL" id="MCS3865483.1"/>
    </source>
</evidence>
<feature type="domain" description="CcmS related" evidence="1">
    <location>
        <begin position="12"/>
        <end position="94"/>
    </location>
</feature>
<dbReference type="EMBL" id="JANUAE010000002">
    <property type="protein sequence ID" value="MCS3709120.1"/>
    <property type="molecule type" value="Genomic_DNA"/>
</dbReference>
<sequence>MPPPDPGSLLNRLVDEHWDTAARHAWRQYDQRGRGAIVFTVQADAAPEERTPLKYLTFNDTSAAEDGAFSKLHELVRAYNPEEQVVAAAVLPDERTVFEVYEQEPHPPQA</sequence>
<dbReference type="EMBL" id="JANUBF010000020">
    <property type="protein sequence ID" value="MCS4037508.1"/>
    <property type="molecule type" value="Genomic_DNA"/>
</dbReference>
<dbReference type="RefSeq" id="WP_011404328.1">
    <property type="nucleotide sequence ID" value="NZ_CALTSD010000041.1"/>
</dbReference>
<evidence type="ECO:0000313" key="2">
    <source>
        <dbReference type="EMBL" id="MCS3709120.1"/>
    </source>
</evidence>
<protein>
    <recommendedName>
        <fullName evidence="1">CcmS related domain-containing protein</fullName>
    </recommendedName>
</protein>
<evidence type="ECO:0000259" key="1">
    <source>
        <dbReference type="Pfam" id="PF26617"/>
    </source>
</evidence>
<accession>A0A840DEV0</accession>
<comment type="caution">
    <text evidence="3">The sequence shown here is derived from an EMBL/GenBank/DDBJ whole genome shotgun (WGS) entry which is preliminary data.</text>
</comment>
<dbReference type="AlphaFoldDB" id="A0A840DEV0"/>
<evidence type="ECO:0000313" key="6">
    <source>
        <dbReference type="Proteomes" id="UP001155034"/>
    </source>
</evidence>
<dbReference type="Pfam" id="PF26617">
    <property type="entry name" value="CcmS-like"/>
    <property type="match status" value="1"/>
</dbReference>
<dbReference type="InterPro" id="IPR058258">
    <property type="entry name" value="CcmS-like"/>
</dbReference>
<dbReference type="EMBL" id="JANUBL010000002">
    <property type="protein sequence ID" value="MCS4121187.1"/>
    <property type="molecule type" value="Genomic_DNA"/>
</dbReference>